<evidence type="ECO:0000256" key="5">
    <source>
        <dbReference type="ARBA" id="ARBA00022801"/>
    </source>
</evidence>
<comment type="catalytic activity">
    <reaction evidence="7">
        <text>adenosine + H2O + H(+) = inosine + NH4(+)</text>
        <dbReference type="Rhea" id="RHEA:24408"/>
        <dbReference type="ChEBI" id="CHEBI:15377"/>
        <dbReference type="ChEBI" id="CHEBI:15378"/>
        <dbReference type="ChEBI" id="CHEBI:16335"/>
        <dbReference type="ChEBI" id="CHEBI:17596"/>
        <dbReference type="ChEBI" id="CHEBI:28938"/>
        <dbReference type="EC" id="3.5.4.4"/>
    </reaction>
    <physiologicalReaction direction="left-to-right" evidence="7">
        <dbReference type="Rhea" id="RHEA:24409"/>
    </physiologicalReaction>
</comment>
<dbReference type="CDD" id="cd16833">
    <property type="entry name" value="YfiH"/>
    <property type="match status" value="1"/>
</dbReference>
<dbReference type="AlphaFoldDB" id="A0A7C2FU60"/>
<dbReference type="GO" id="GO:0017061">
    <property type="term" value="F:S-methyl-5-thioadenosine phosphorylase activity"/>
    <property type="evidence" value="ECO:0007669"/>
    <property type="project" value="UniProtKB-EC"/>
</dbReference>
<evidence type="ECO:0000256" key="2">
    <source>
        <dbReference type="ARBA" id="ARBA00007353"/>
    </source>
</evidence>
<accession>A0A7C2FU60</accession>
<dbReference type="GO" id="GO:0005507">
    <property type="term" value="F:copper ion binding"/>
    <property type="evidence" value="ECO:0007669"/>
    <property type="project" value="TreeGrafter"/>
</dbReference>
<proteinExistence type="inferred from homology"/>
<protein>
    <recommendedName>
        <fullName evidence="10">Purine nucleoside phosphorylase</fullName>
    </recommendedName>
</protein>
<dbReference type="InterPro" id="IPR038371">
    <property type="entry name" value="Cu_polyphenol_OxRdtase_sf"/>
</dbReference>
<dbReference type="PANTHER" id="PTHR30616">
    <property type="entry name" value="UNCHARACTERIZED PROTEIN YFIH"/>
    <property type="match status" value="1"/>
</dbReference>
<dbReference type="NCBIfam" id="TIGR00726">
    <property type="entry name" value="peptidoglycan editing factor PgeF"/>
    <property type="match status" value="1"/>
</dbReference>
<name>A0A7C2FU60_9DEIN</name>
<dbReference type="SUPFAM" id="SSF64438">
    <property type="entry name" value="CNF1/YfiH-like putative cysteine hydrolases"/>
    <property type="match status" value="1"/>
</dbReference>
<dbReference type="GO" id="GO:0016787">
    <property type="term" value="F:hydrolase activity"/>
    <property type="evidence" value="ECO:0007669"/>
    <property type="project" value="UniProtKB-KW"/>
</dbReference>
<gene>
    <name evidence="11" type="primary">pgeF</name>
    <name evidence="12" type="ORF">ENP09_04255</name>
    <name evidence="11" type="ORF">ENP73_06535</name>
</gene>
<evidence type="ECO:0000256" key="4">
    <source>
        <dbReference type="ARBA" id="ARBA00022723"/>
    </source>
</evidence>
<evidence type="ECO:0000256" key="10">
    <source>
        <dbReference type="RuleBase" id="RU361274"/>
    </source>
</evidence>
<organism evidence="11">
    <name type="scientific">Thermus islandicus</name>
    <dbReference type="NCBI Taxonomy" id="540988"/>
    <lineage>
        <taxon>Bacteria</taxon>
        <taxon>Thermotogati</taxon>
        <taxon>Deinococcota</taxon>
        <taxon>Deinococci</taxon>
        <taxon>Thermales</taxon>
        <taxon>Thermaceae</taxon>
        <taxon>Thermus</taxon>
    </lineage>
</organism>
<dbReference type="InterPro" id="IPR011324">
    <property type="entry name" value="Cytotoxic_necrot_fac-like_cat"/>
</dbReference>
<dbReference type="Pfam" id="PF02578">
    <property type="entry name" value="Cu-oxidase_4"/>
    <property type="match status" value="1"/>
</dbReference>
<comment type="similarity">
    <text evidence="2 10">Belongs to the purine nucleoside phosphorylase YfiH/LACC1 family.</text>
</comment>
<reference evidence="11" key="1">
    <citation type="journal article" date="2020" name="mSystems">
        <title>Genome- and Community-Level Interaction Insights into Carbon Utilization and Element Cycling Functions of Hydrothermarchaeota in Hydrothermal Sediment.</title>
        <authorList>
            <person name="Zhou Z."/>
            <person name="Liu Y."/>
            <person name="Xu W."/>
            <person name="Pan J."/>
            <person name="Luo Z.H."/>
            <person name="Li M."/>
        </authorList>
    </citation>
    <scope>NUCLEOTIDE SEQUENCE [LARGE SCALE GENOMIC DNA]</scope>
    <source>
        <strain evidence="12">SpSt-189</strain>
        <strain evidence="11">SpSt-246</strain>
    </source>
</reference>
<evidence type="ECO:0000256" key="3">
    <source>
        <dbReference type="ARBA" id="ARBA00022679"/>
    </source>
</evidence>
<evidence type="ECO:0000256" key="8">
    <source>
        <dbReference type="ARBA" id="ARBA00048968"/>
    </source>
</evidence>
<keyword evidence="3" id="KW-0808">Transferase</keyword>
<evidence type="ECO:0000256" key="6">
    <source>
        <dbReference type="ARBA" id="ARBA00022833"/>
    </source>
</evidence>
<comment type="catalytic activity">
    <reaction evidence="1">
        <text>inosine + phosphate = alpha-D-ribose 1-phosphate + hypoxanthine</text>
        <dbReference type="Rhea" id="RHEA:27646"/>
        <dbReference type="ChEBI" id="CHEBI:17368"/>
        <dbReference type="ChEBI" id="CHEBI:17596"/>
        <dbReference type="ChEBI" id="CHEBI:43474"/>
        <dbReference type="ChEBI" id="CHEBI:57720"/>
        <dbReference type="EC" id="2.4.2.1"/>
    </reaction>
    <physiologicalReaction direction="left-to-right" evidence="1">
        <dbReference type="Rhea" id="RHEA:27647"/>
    </physiologicalReaction>
</comment>
<keyword evidence="6" id="KW-0862">Zinc</keyword>
<comment type="caution">
    <text evidence="11">The sequence shown here is derived from an EMBL/GenBank/DDBJ whole genome shotgun (WGS) entry which is preliminary data.</text>
</comment>
<evidence type="ECO:0000256" key="1">
    <source>
        <dbReference type="ARBA" id="ARBA00000553"/>
    </source>
</evidence>
<evidence type="ECO:0000313" key="11">
    <source>
        <dbReference type="EMBL" id="HEH82626.1"/>
    </source>
</evidence>
<dbReference type="EMBL" id="DSKL01000251">
    <property type="protein sequence ID" value="HEH82626.1"/>
    <property type="molecule type" value="Genomic_DNA"/>
</dbReference>
<keyword evidence="4" id="KW-0479">Metal-binding</keyword>
<evidence type="ECO:0000256" key="9">
    <source>
        <dbReference type="ARBA" id="ARBA00049893"/>
    </source>
</evidence>
<dbReference type="PANTHER" id="PTHR30616:SF2">
    <property type="entry name" value="PURINE NUCLEOSIDE PHOSPHORYLASE LACC1"/>
    <property type="match status" value="1"/>
</dbReference>
<comment type="catalytic activity">
    <reaction evidence="9">
        <text>S-methyl-5'-thioadenosine + phosphate = 5-(methylsulfanyl)-alpha-D-ribose 1-phosphate + adenine</text>
        <dbReference type="Rhea" id="RHEA:11852"/>
        <dbReference type="ChEBI" id="CHEBI:16708"/>
        <dbReference type="ChEBI" id="CHEBI:17509"/>
        <dbReference type="ChEBI" id="CHEBI:43474"/>
        <dbReference type="ChEBI" id="CHEBI:58533"/>
        <dbReference type="EC" id="2.4.2.28"/>
    </reaction>
    <physiologicalReaction direction="left-to-right" evidence="9">
        <dbReference type="Rhea" id="RHEA:11853"/>
    </physiologicalReaction>
</comment>
<dbReference type="EMBL" id="DSHZ01000214">
    <property type="protein sequence ID" value="HEO42088.1"/>
    <property type="molecule type" value="Genomic_DNA"/>
</dbReference>
<dbReference type="InterPro" id="IPR003730">
    <property type="entry name" value="Cu_polyphenol_OxRdtase"/>
</dbReference>
<sequence length="245" mass="26313">MVPLLTTPLPVPHGFTTRVGGVSQGPFWSLNLSAATGDEPERVAENQRRVLAAFGHPPVAGLRQVHGTEVHPVEGPGVWEGDGLLTRTPGLLLRVGVADCYPLLLYHPGGLVGALHAGWRGVVGGILPRALRLVGEAYGLDPGEVHLALGPGIGGACYQVGEEVVERFAEAGLFTFREDPGSPGRYLLDLEKALLLQAKEAGLREERIYRVGRCTHCAPHLFSHRRDGGRTGRMWGLVMLPLRGR</sequence>
<evidence type="ECO:0000313" key="12">
    <source>
        <dbReference type="EMBL" id="HEO42088.1"/>
    </source>
</evidence>
<keyword evidence="5" id="KW-0378">Hydrolase</keyword>
<dbReference type="Gene3D" id="3.60.140.10">
    <property type="entry name" value="CNF1/YfiH-like putative cysteine hydrolases"/>
    <property type="match status" value="1"/>
</dbReference>
<comment type="catalytic activity">
    <reaction evidence="8">
        <text>adenosine + phosphate = alpha-D-ribose 1-phosphate + adenine</text>
        <dbReference type="Rhea" id="RHEA:27642"/>
        <dbReference type="ChEBI" id="CHEBI:16335"/>
        <dbReference type="ChEBI" id="CHEBI:16708"/>
        <dbReference type="ChEBI" id="CHEBI:43474"/>
        <dbReference type="ChEBI" id="CHEBI:57720"/>
        <dbReference type="EC" id="2.4.2.1"/>
    </reaction>
    <physiologicalReaction direction="left-to-right" evidence="8">
        <dbReference type="Rhea" id="RHEA:27643"/>
    </physiologicalReaction>
</comment>
<evidence type="ECO:0000256" key="7">
    <source>
        <dbReference type="ARBA" id="ARBA00047989"/>
    </source>
</evidence>